<proteinExistence type="predicted"/>
<name>A0AAV2VP50_9VIBR</name>
<dbReference type="EMBL" id="CAOF01000084">
    <property type="protein sequence ID" value="CCO46325.1"/>
    <property type="molecule type" value="Genomic_DNA"/>
</dbReference>
<evidence type="ECO:0000313" key="2">
    <source>
        <dbReference type="Proteomes" id="UP000018211"/>
    </source>
</evidence>
<dbReference type="AlphaFoldDB" id="A0AAV2VP50"/>
<protein>
    <submittedName>
        <fullName evidence="1">Uncharacterized protein</fullName>
    </submittedName>
</protein>
<dbReference type="RefSeq" id="WP_022611492.1">
    <property type="nucleotide sequence ID" value="NZ_LK391965.1"/>
</dbReference>
<gene>
    <name evidence="1" type="ORF">VIBNISOn1_1740002</name>
</gene>
<comment type="caution">
    <text evidence="1">The sequence shown here is derived from an EMBL/GenBank/DDBJ whole genome shotgun (WGS) entry which is preliminary data.</text>
</comment>
<accession>A0AAV2VP50</accession>
<dbReference type="Proteomes" id="UP000018211">
    <property type="component" value="Unassembled WGS sequence"/>
</dbReference>
<evidence type="ECO:0000313" key="1">
    <source>
        <dbReference type="EMBL" id="CCO46325.1"/>
    </source>
</evidence>
<reference evidence="1 2" key="1">
    <citation type="journal article" date="2013" name="ISME J.">
        <title>Comparative genomics of pathogenic lineages of Vibrio nigripulchritudo identifies virulence-associated traits.</title>
        <authorList>
            <person name="Goudenege D."/>
            <person name="Labreuche Y."/>
            <person name="Krin E."/>
            <person name="Ansquer D."/>
            <person name="Mangenot S."/>
            <person name="Calteau A."/>
            <person name="Medigue C."/>
            <person name="Mazel D."/>
            <person name="Polz M.F."/>
            <person name="Le Roux F."/>
        </authorList>
    </citation>
    <scope>NUCLEOTIDE SEQUENCE [LARGE SCALE GENOMIC DNA]</scope>
    <source>
        <strain evidence="1 2">SOn1</strain>
    </source>
</reference>
<organism evidence="1 2">
    <name type="scientific">Vibrio nigripulchritudo SOn1</name>
    <dbReference type="NCBI Taxonomy" id="1238450"/>
    <lineage>
        <taxon>Bacteria</taxon>
        <taxon>Pseudomonadati</taxon>
        <taxon>Pseudomonadota</taxon>
        <taxon>Gammaproteobacteria</taxon>
        <taxon>Vibrionales</taxon>
        <taxon>Vibrionaceae</taxon>
        <taxon>Vibrio</taxon>
    </lineage>
</organism>
<sequence>MANNDDRPLEGTSEFDEWALERAKRRAEEIFGTEVPEDLHDIGIGIIAGPKNAKDIMPEKSISEDIAIDNEEKRSKFKVVK</sequence>